<dbReference type="AlphaFoldDB" id="A0A4Y2U7P7"/>
<keyword evidence="1" id="KW-0732">Signal</keyword>
<evidence type="ECO:0000313" key="3">
    <source>
        <dbReference type="Proteomes" id="UP000499080"/>
    </source>
</evidence>
<organism evidence="2 3">
    <name type="scientific">Araneus ventricosus</name>
    <name type="common">Orbweaver spider</name>
    <name type="synonym">Epeira ventricosa</name>
    <dbReference type="NCBI Taxonomy" id="182803"/>
    <lineage>
        <taxon>Eukaryota</taxon>
        <taxon>Metazoa</taxon>
        <taxon>Ecdysozoa</taxon>
        <taxon>Arthropoda</taxon>
        <taxon>Chelicerata</taxon>
        <taxon>Arachnida</taxon>
        <taxon>Araneae</taxon>
        <taxon>Araneomorphae</taxon>
        <taxon>Entelegynae</taxon>
        <taxon>Araneoidea</taxon>
        <taxon>Araneidae</taxon>
        <taxon>Araneus</taxon>
    </lineage>
</organism>
<evidence type="ECO:0000313" key="2">
    <source>
        <dbReference type="EMBL" id="GBO08074.1"/>
    </source>
</evidence>
<dbReference type="EMBL" id="BGPR01033947">
    <property type="protein sequence ID" value="GBO08074.1"/>
    <property type="molecule type" value="Genomic_DNA"/>
</dbReference>
<sequence length="177" mass="19754">MAILCALFCSYTLAWGQSATPRYGLHHSGVVIDGQGLDAQGWGLAGAGPYCYHFYAPVTKSIFCALHSKKKLIYNFRVNIQSIYLKDISSGGLAEVASLPDGKRPLKQKTGPQEVWERKKLFSYSKLFLNQTNKIALRWDCHLASDRLNSGGRIPTQDVYVIIIACRNVPEFSVHFL</sequence>
<comment type="caution">
    <text evidence="2">The sequence shown here is derived from an EMBL/GenBank/DDBJ whole genome shotgun (WGS) entry which is preliminary data.</text>
</comment>
<feature type="chain" id="PRO_5021300950" evidence="1">
    <location>
        <begin position="17"/>
        <end position="177"/>
    </location>
</feature>
<keyword evidence="3" id="KW-1185">Reference proteome</keyword>
<accession>A0A4Y2U7P7</accession>
<proteinExistence type="predicted"/>
<name>A0A4Y2U7P7_ARAVE</name>
<protein>
    <submittedName>
        <fullName evidence="2">Uncharacterized protein</fullName>
    </submittedName>
</protein>
<evidence type="ECO:0000256" key="1">
    <source>
        <dbReference type="SAM" id="SignalP"/>
    </source>
</evidence>
<reference evidence="2 3" key="1">
    <citation type="journal article" date="2019" name="Sci. Rep.">
        <title>Orb-weaving spider Araneus ventricosus genome elucidates the spidroin gene catalogue.</title>
        <authorList>
            <person name="Kono N."/>
            <person name="Nakamura H."/>
            <person name="Ohtoshi R."/>
            <person name="Moran D.A.P."/>
            <person name="Shinohara A."/>
            <person name="Yoshida Y."/>
            <person name="Fujiwara M."/>
            <person name="Mori M."/>
            <person name="Tomita M."/>
            <person name="Arakawa K."/>
        </authorList>
    </citation>
    <scope>NUCLEOTIDE SEQUENCE [LARGE SCALE GENOMIC DNA]</scope>
</reference>
<gene>
    <name evidence="2" type="ORF">AVEN_199739_1</name>
</gene>
<feature type="signal peptide" evidence="1">
    <location>
        <begin position="1"/>
        <end position="16"/>
    </location>
</feature>
<dbReference type="Proteomes" id="UP000499080">
    <property type="component" value="Unassembled WGS sequence"/>
</dbReference>